<name>A0A2N0RL34_9GLOM</name>
<dbReference type="Proteomes" id="UP000232688">
    <property type="component" value="Unassembled WGS sequence"/>
</dbReference>
<gene>
    <name evidence="2" type="ORF">RhiirA1_396395</name>
</gene>
<evidence type="ECO:0000313" key="2">
    <source>
        <dbReference type="EMBL" id="PKC64014.1"/>
    </source>
</evidence>
<reference evidence="2 3" key="1">
    <citation type="submission" date="2017-10" db="EMBL/GenBank/DDBJ databases">
        <title>Extensive intraspecific genome diversity in a model arbuscular mycorrhizal fungus.</title>
        <authorList>
            <person name="Chen E.C.H."/>
            <person name="Morin E."/>
            <person name="Baudet D."/>
            <person name="Noel J."/>
            <person name="Ndikumana S."/>
            <person name="Charron P."/>
            <person name="St-Onge C."/>
            <person name="Giorgi J."/>
            <person name="Grigoriev I.V."/>
            <person name="Roux C."/>
            <person name="Martin F.M."/>
            <person name="Corradi N."/>
        </authorList>
    </citation>
    <scope>NUCLEOTIDE SEQUENCE [LARGE SCALE GENOMIC DNA]</scope>
    <source>
        <strain evidence="2 3">A1</strain>
    </source>
</reference>
<evidence type="ECO:0000313" key="3">
    <source>
        <dbReference type="Proteomes" id="UP000232688"/>
    </source>
</evidence>
<keyword evidence="1" id="KW-1133">Transmembrane helix</keyword>
<evidence type="ECO:0000256" key="1">
    <source>
        <dbReference type="SAM" id="Phobius"/>
    </source>
</evidence>
<feature type="transmembrane region" description="Helical" evidence="1">
    <location>
        <begin position="20"/>
        <end position="41"/>
    </location>
</feature>
<comment type="caution">
    <text evidence="2">The sequence shown here is derived from an EMBL/GenBank/DDBJ whole genome shotgun (WGS) entry which is preliminary data.</text>
</comment>
<protein>
    <submittedName>
        <fullName evidence="2">Uncharacterized protein</fullName>
    </submittedName>
</protein>
<dbReference type="EMBL" id="LLXH01000678">
    <property type="protein sequence ID" value="PKC64014.1"/>
    <property type="molecule type" value="Genomic_DNA"/>
</dbReference>
<keyword evidence="1" id="KW-0812">Transmembrane</keyword>
<organism evidence="2 3">
    <name type="scientific">Rhizophagus irregularis</name>
    <dbReference type="NCBI Taxonomy" id="588596"/>
    <lineage>
        <taxon>Eukaryota</taxon>
        <taxon>Fungi</taxon>
        <taxon>Fungi incertae sedis</taxon>
        <taxon>Mucoromycota</taxon>
        <taxon>Glomeromycotina</taxon>
        <taxon>Glomeromycetes</taxon>
        <taxon>Glomerales</taxon>
        <taxon>Glomeraceae</taxon>
        <taxon>Rhizophagus</taxon>
    </lineage>
</organism>
<accession>A0A2N0RL34</accession>
<dbReference type="VEuPathDB" id="FungiDB:RhiirFUN_014170"/>
<dbReference type="AlphaFoldDB" id="A0A2N0RL34"/>
<feature type="transmembrane region" description="Helical" evidence="1">
    <location>
        <begin position="127"/>
        <end position="149"/>
    </location>
</feature>
<sequence length="227" mass="26110">MAKTKWMVMKKLFKGQNGVCVIICMIVIVGLLFVQITALIVDIINVPRKGLASEEMDFLFGIVLQRKSDATAITRKVMITPLKIGVAILSMMKLLTVACAIVAWVIVAWDLDHVTDLIFLIGQIGHMIVSCLFVYRISFFSFFGFRAFLISDIIEKDKEWICSDCKYSIKTFIIISQSFWRKQIFFSLLGLVKMDQKTLRVDVRGFCSLHRLFGQRKILARDWIPKW</sequence>
<proteinExistence type="predicted"/>
<feature type="transmembrane region" description="Helical" evidence="1">
    <location>
        <begin position="84"/>
        <end position="107"/>
    </location>
</feature>
<keyword evidence="1" id="KW-0472">Membrane</keyword>
<reference evidence="2 3" key="2">
    <citation type="submission" date="2017-10" db="EMBL/GenBank/DDBJ databases">
        <title>Genome analyses suggest a sexual origin of heterokaryosis in a supposedly ancient asexual fungus.</title>
        <authorList>
            <person name="Corradi N."/>
            <person name="Sedzielewska K."/>
            <person name="Noel J."/>
            <person name="Charron P."/>
            <person name="Farinelli L."/>
            <person name="Marton T."/>
            <person name="Kruger M."/>
            <person name="Pelin A."/>
            <person name="Brachmann A."/>
            <person name="Corradi N."/>
        </authorList>
    </citation>
    <scope>NUCLEOTIDE SEQUENCE [LARGE SCALE GENOMIC DNA]</scope>
    <source>
        <strain evidence="2 3">A1</strain>
    </source>
</reference>
<dbReference type="VEuPathDB" id="FungiDB:RhiirA1_396395"/>